<keyword evidence="3" id="KW-1185">Reference proteome</keyword>
<dbReference type="AlphaFoldDB" id="A0A0J6ZDL1"/>
<feature type="transmembrane region" description="Helical" evidence="1">
    <location>
        <begin position="136"/>
        <end position="156"/>
    </location>
</feature>
<organism evidence="2 3">
    <name type="scientific">Mycolicibacterium chlorophenolicum</name>
    <dbReference type="NCBI Taxonomy" id="37916"/>
    <lineage>
        <taxon>Bacteria</taxon>
        <taxon>Bacillati</taxon>
        <taxon>Actinomycetota</taxon>
        <taxon>Actinomycetes</taxon>
        <taxon>Mycobacteriales</taxon>
        <taxon>Mycobacteriaceae</taxon>
        <taxon>Mycolicibacterium</taxon>
    </lineage>
</organism>
<dbReference type="STRING" id="37916.MCHLDSM_00723"/>
<dbReference type="Proteomes" id="UP000036513">
    <property type="component" value="Unassembled WGS sequence"/>
</dbReference>
<dbReference type="InterPro" id="IPR009781">
    <property type="entry name" value="DUF1345"/>
</dbReference>
<comment type="caution">
    <text evidence="2">The sequence shown here is derived from an EMBL/GenBank/DDBJ whole genome shotgun (WGS) entry which is preliminary data.</text>
</comment>
<feature type="transmembrane region" description="Helical" evidence="1">
    <location>
        <begin position="69"/>
        <end position="90"/>
    </location>
</feature>
<keyword evidence="1" id="KW-1133">Transmembrane helix</keyword>
<accession>A0A0J6ZDL1</accession>
<evidence type="ECO:0008006" key="4">
    <source>
        <dbReference type="Google" id="ProtNLM"/>
    </source>
</evidence>
<gene>
    <name evidence="2" type="ORF">MCHLDSM_00723</name>
</gene>
<dbReference type="EMBL" id="JYNL01000008">
    <property type="protein sequence ID" value="KMO82841.1"/>
    <property type="molecule type" value="Genomic_DNA"/>
</dbReference>
<protein>
    <recommendedName>
        <fullName evidence="4">DUF1345 domain-containing protein</fullName>
    </recommendedName>
</protein>
<keyword evidence="1" id="KW-0812">Transmembrane</keyword>
<feature type="transmembrane region" description="Helical" evidence="1">
    <location>
        <begin position="248"/>
        <end position="266"/>
    </location>
</feature>
<sequence length="269" mass="28531">MLAGRPNIGHGGDTAAVREGSVARLPAQPVTGVTSGIVGSAEKSMTLLTLRVGAWLTARMTTARMHTPAVRLIGAAIVGVLAGLLASVRFGWFSVLIGWDALAVTYMVWTWSVLWPFDAERTASHAEFEEPGRRTVFALILGGALASLVGVGLLLAKARPDHFAALAPGIAVASVVISWFAVHTLYALSYAKIYFREKPVGGIDFNSDEPPRYSDFAYVAYAVGMSFAISDTNLTSSRMRATALKHALLSYLFGSVIVASVVNLIASGF</sequence>
<name>A0A0J6ZDL1_9MYCO</name>
<feature type="transmembrane region" description="Helical" evidence="1">
    <location>
        <begin position="162"/>
        <end position="188"/>
    </location>
</feature>
<dbReference type="PATRIC" id="fig|37916.4.peg.776"/>
<evidence type="ECO:0000313" key="3">
    <source>
        <dbReference type="Proteomes" id="UP000036513"/>
    </source>
</evidence>
<evidence type="ECO:0000313" key="2">
    <source>
        <dbReference type="EMBL" id="KMO82841.1"/>
    </source>
</evidence>
<proteinExistence type="predicted"/>
<evidence type="ECO:0000256" key="1">
    <source>
        <dbReference type="SAM" id="Phobius"/>
    </source>
</evidence>
<reference evidence="2 3" key="1">
    <citation type="journal article" date="2015" name="Genome Biol. Evol.">
        <title>Characterization of Three Mycobacterium spp. with Potential Use in Bioremediation by Genome Sequencing and Comparative Genomics.</title>
        <authorList>
            <person name="Das S."/>
            <person name="Pettersson B.M."/>
            <person name="Behra P.R."/>
            <person name="Ramesh M."/>
            <person name="Dasgupta S."/>
            <person name="Bhattacharya A."/>
            <person name="Kirsebom L.A."/>
        </authorList>
    </citation>
    <scope>NUCLEOTIDE SEQUENCE [LARGE SCALE GENOMIC DNA]</scope>
    <source>
        <strain evidence="2 3">DSM 43826</strain>
    </source>
</reference>
<dbReference type="Pfam" id="PF07077">
    <property type="entry name" value="DUF1345"/>
    <property type="match status" value="1"/>
</dbReference>
<feature type="transmembrane region" description="Helical" evidence="1">
    <location>
        <begin position="96"/>
        <end position="115"/>
    </location>
</feature>
<keyword evidence="1" id="KW-0472">Membrane</keyword>